<accession>A0A1I8FKT0</accession>
<organism evidence="1 2">
    <name type="scientific">Macrostomum lignano</name>
    <dbReference type="NCBI Taxonomy" id="282301"/>
    <lineage>
        <taxon>Eukaryota</taxon>
        <taxon>Metazoa</taxon>
        <taxon>Spiralia</taxon>
        <taxon>Lophotrochozoa</taxon>
        <taxon>Platyhelminthes</taxon>
        <taxon>Rhabditophora</taxon>
        <taxon>Macrostomorpha</taxon>
        <taxon>Macrostomida</taxon>
        <taxon>Macrostomidae</taxon>
        <taxon>Macrostomum</taxon>
    </lineage>
</organism>
<protein>
    <submittedName>
        <fullName evidence="2">ACPS domain-containing protein</fullName>
    </submittedName>
</protein>
<evidence type="ECO:0000313" key="2">
    <source>
        <dbReference type="WBParaSite" id="maker-unitig_39041-snap-gene-0.3-mRNA-1"/>
    </source>
</evidence>
<dbReference type="Proteomes" id="UP000095280">
    <property type="component" value="Unplaced"/>
</dbReference>
<evidence type="ECO:0000313" key="1">
    <source>
        <dbReference type="Proteomes" id="UP000095280"/>
    </source>
</evidence>
<sequence>WSGSCSRVAQDGLEGGSGRVCSSCRFGPKFADCVALSYDRRLKTQLPPACPWWAPAAEICVVATRKVHPPVGSVRSEDSSVRLYTQDATAAAAALSQPASLRALNVSPLRPRTRRLSFLAPPDRPNASCVLLDSTATDCGVLCKSNPALQGFTPGLMKELHAALSASSGTAGLSIKTQELAKSQRASDYYQGGAGAAKIPRLVACAWALLRSHVIRWTLSSLALECPLAEELLLAGTVGWQGAFLDPTAPAGKLHLQLQAHRGPVTRLAWDEPH</sequence>
<dbReference type="AlphaFoldDB" id="A0A1I8FKT0"/>
<keyword evidence="1" id="KW-1185">Reference proteome</keyword>
<proteinExistence type="predicted"/>
<name>A0A1I8FKT0_9PLAT</name>
<dbReference type="WBParaSite" id="maker-unitig_39041-snap-gene-0.3-mRNA-1">
    <property type="protein sequence ID" value="maker-unitig_39041-snap-gene-0.3-mRNA-1"/>
    <property type="gene ID" value="maker-unitig_39041-snap-gene-0.3"/>
</dbReference>
<reference evidence="2" key="1">
    <citation type="submission" date="2016-11" db="UniProtKB">
        <authorList>
            <consortium name="WormBaseParasite"/>
        </authorList>
    </citation>
    <scope>IDENTIFICATION</scope>
</reference>